<evidence type="ECO:0000313" key="2">
    <source>
        <dbReference type="EMBL" id="KAF2020242.1"/>
    </source>
</evidence>
<sequence length="145" mass="16781">MQLLWRYVKTLAEKLCPFISLCYWLHPSSTSSASFTSRPSTPQSLPRVLAWLEWLEWHASLGVFLVVASMALCSEFTRVPREFGPTCPPGPRFWTTTFSAFQHATYTPYWTKWNTSRLLYDSLSSRTPSKRTRGKNKSQNVRRIA</sequence>
<gene>
    <name evidence="2" type="ORF">BU24DRAFT_419796</name>
</gene>
<proteinExistence type="predicted"/>
<evidence type="ECO:0000256" key="1">
    <source>
        <dbReference type="SAM" id="MobiDB-lite"/>
    </source>
</evidence>
<feature type="region of interest" description="Disordered" evidence="1">
    <location>
        <begin position="125"/>
        <end position="145"/>
    </location>
</feature>
<dbReference type="AlphaFoldDB" id="A0A6A5Y3W9"/>
<reference evidence="2" key="1">
    <citation type="journal article" date="2020" name="Stud. Mycol.">
        <title>101 Dothideomycetes genomes: a test case for predicting lifestyles and emergence of pathogens.</title>
        <authorList>
            <person name="Haridas S."/>
            <person name="Albert R."/>
            <person name="Binder M."/>
            <person name="Bloem J."/>
            <person name="Labutti K."/>
            <person name="Salamov A."/>
            <person name="Andreopoulos B."/>
            <person name="Baker S."/>
            <person name="Barry K."/>
            <person name="Bills G."/>
            <person name="Bluhm B."/>
            <person name="Cannon C."/>
            <person name="Castanera R."/>
            <person name="Culley D."/>
            <person name="Daum C."/>
            <person name="Ezra D."/>
            <person name="Gonzalez J."/>
            <person name="Henrissat B."/>
            <person name="Kuo A."/>
            <person name="Liang C."/>
            <person name="Lipzen A."/>
            <person name="Lutzoni F."/>
            <person name="Magnuson J."/>
            <person name="Mondo S."/>
            <person name="Nolan M."/>
            <person name="Ohm R."/>
            <person name="Pangilinan J."/>
            <person name="Park H.-J."/>
            <person name="Ramirez L."/>
            <person name="Alfaro M."/>
            <person name="Sun H."/>
            <person name="Tritt A."/>
            <person name="Yoshinaga Y."/>
            <person name="Zwiers L.-H."/>
            <person name="Turgeon B."/>
            <person name="Goodwin S."/>
            <person name="Spatafora J."/>
            <person name="Crous P."/>
            <person name="Grigoriev I."/>
        </authorList>
    </citation>
    <scope>NUCLEOTIDE SEQUENCE</scope>
    <source>
        <strain evidence="2">CBS 175.79</strain>
    </source>
</reference>
<protein>
    <submittedName>
        <fullName evidence="2">Uncharacterized protein</fullName>
    </submittedName>
</protein>
<dbReference type="EMBL" id="ML978067">
    <property type="protein sequence ID" value="KAF2020242.1"/>
    <property type="molecule type" value="Genomic_DNA"/>
</dbReference>
<dbReference type="GeneID" id="54284703"/>
<keyword evidence="3" id="KW-1185">Reference proteome</keyword>
<organism evidence="2 3">
    <name type="scientific">Aaosphaeria arxii CBS 175.79</name>
    <dbReference type="NCBI Taxonomy" id="1450172"/>
    <lineage>
        <taxon>Eukaryota</taxon>
        <taxon>Fungi</taxon>
        <taxon>Dikarya</taxon>
        <taxon>Ascomycota</taxon>
        <taxon>Pezizomycotina</taxon>
        <taxon>Dothideomycetes</taxon>
        <taxon>Pleosporomycetidae</taxon>
        <taxon>Pleosporales</taxon>
        <taxon>Pleosporales incertae sedis</taxon>
        <taxon>Aaosphaeria</taxon>
    </lineage>
</organism>
<dbReference type="RefSeq" id="XP_033388581.1">
    <property type="nucleotide sequence ID" value="XM_033527306.1"/>
</dbReference>
<dbReference type="Proteomes" id="UP000799778">
    <property type="component" value="Unassembled WGS sequence"/>
</dbReference>
<name>A0A6A5Y3W9_9PLEO</name>
<accession>A0A6A5Y3W9</accession>
<evidence type="ECO:0000313" key="3">
    <source>
        <dbReference type="Proteomes" id="UP000799778"/>
    </source>
</evidence>